<dbReference type="SUPFAM" id="SSF53383">
    <property type="entry name" value="PLP-dependent transferases"/>
    <property type="match status" value="1"/>
</dbReference>
<organism evidence="7 8">
    <name type="scientific">Alloacidobacterium dinghuense</name>
    <dbReference type="NCBI Taxonomy" id="2763107"/>
    <lineage>
        <taxon>Bacteria</taxon>
        <taxon>Pseudomonadati</taxon>
        <taxon>Acidobacteriota</taxon>
        <taxon>Terriglobia</taxon>
        <taxon>Terriglobales</taxon>
        <taxon>Acidobacteriaceae</taxon>
        <taxon>Alloacidobacterium</taxon>
    </lineage>
</organism>
<dbReference type="KEGG" id="adin:H7849_15535"/>
<evidence type="ECO:0000313" key="7">
    <source>
        <dbReference type="EMBL" id="QNI30551.1"/>
    </source>
</evidence>
<evidence type="ECO:0000256" key="3">
    <source>
        <dbReference type="ARBA" id="ARBA00023015"/>
    </source>
</evidence>
<dbReference type="SUPFAM" id="SSF46785">
    <property type="entry name" value="Winged helix' DNA-binding domain"/>
    <property type="match status" value="1"/>
</dbReference>
<dbReference type="InterPro" id="IPR000524">
    <property type="entry name" value="Tscrpt_reg_HTH_GntR"/>
</dbReference>
<dbReference type="PANTHER" id="PTHR46577:SF1">
    <property type="entry name" value="HTH-TYPE TRANSCRIPTIONAL REGULATORY PROTEIN GABR"/>
    <property type="match status" value="1"/>
</dbReference>
<keyword evidence="7" id="KW-0808">Transferase</keyword>
<dbReference type="Gene3D" id="1.10.10.10">
    <property type="entry name" value="Winged helix-like DNA-binding domain superfamily/Winged helix DNA-binding domain"/>
    <property type="match status" value="1"/>
</dbReference>
<dbReference type="GO" id="GO:0003700">
    <property type="term" value="F:DNA-binding transcription factor activity"/>
    <property type="evidence" value="ECO:0007669"/>
    <property type="project" value="InterPro"/>
</dbReference>
<dbReference type="InterPro" id="IPR036390">
    <property type="entry name" value="WH_DNA-bd_sf"/>
</dbReference>
<sequence>MQLKKMVQSGELRAGERIPSSRELAATLHISRNTVIGAYDVLMSEGYLESEQRSGVYVGRAAQAFQLRPTTRGGRSNAANAYNAQPNTQFRAPLPFRPAQPDVRLFPIKIWNRHRARVLKRGANILHYQSVFSSGLDSLRHNIAEYLRDSRGVCCDWREIAITSGSQQALFLLAHLLIKPGDRVCMEDPGYLGARLAWKQAGAQILSAPIDDEGICLPLSDAQPVSLIYVTPSRQFPLGTCMSLGRRLMLLQTAIRLQTWIVEDDYDSEFRYKNPPLPSLQNLDENRRVIYVGTFSKILFPALRIGYAVLPPELVDRFASMKHIAEDHGPLIDQAALSAFMDSGAFHTHLRRCRRHYAERQQSFLDAVARHSLPLRFPITDGGMNIAGLLPAEVNDFTCSDELRFEGLDIPPLSKYAIFHVRPGLLFGFTAFDPRTIRRGVEKLARVLDKTRWPVSGKAAGAKTSTRNRAEA</sequence>
<dbReference type="InterPro" id="IPR036388">
    <property type="entry name" value="WH-like_DNA-bd_sf"/>
</dbReference>
<dbReference type="GO" id="GO:0003677">
    <property type="term" value="F:DNA binding"/>
    <property type="evidence" value="ECO:0007669"/>
    <property type="project" value="UniProtKB-KW"/>
</dbReference>
<protein>
    <submittedName>
        <fullName evidence="7">PLP-dependent aminotransferase family protein</fullName>
    </submittedName>
</protein>
<feature type="domain" description="HTH gntR-type" evidence="6">
    <location>
        <begin position="1"/>
        <end position="61"/>
    </location>
</feature>
<evidence type="ECO:0000256" key="2">
    <source>
        <dbReference type="ARBA" id="ARBA00022898"/>
    </source>
</evidence>
<name>A0A7G8BDD1_9BACT</name>
<keyword evidence="2" id="KW-0663">Pyridoxal phosphate</keyword>
<reference evidence="7 8" key="1">
    <citation type="submission" date="2020-08" db="EMBL/GenBank/DDBJ databases">
        <title>Edaphobacter telluris sp. nov. and Acidobacterium dinghuensis sp. nov., two acidobacteria isolated from forest soil.</title>
        <authorList>
            <person name="Fu J."/>
            <person name="Qiu L."/>
        </authorList>
    </citation>
    <scope>NUCLEOTIDE SEQUENCE [LARGE SCALE GENOMIC DNA]</scope>
    <source>
        <strain evidence="7">4Y35</strain>
    </source>
</reference>
<dbReference type="InterPro" id="IPR004839">
    <property type="entry name" value="Aminotransferase_I/II_large"/>
</dbReference>
<comment type="similarity">
    <text evidence="1">In the C-terminal section; belongs to the class-I pyridoxal-phosphate-dependent aminotransferase family.</text>
</comment>
<keyword evidence="7" id="KW-0032">Aminotransferase</keyword>
<dbReference type="GO" id="GO:0030170">
    <property type="term" value="F:pyridoxal phosphate binding"/>
    <property type="evidence" value="ECO:0007669"/>
    <property type="project" value="InterPro"/>
</dbReference>
<dbReference type="PRINTS" id="PR00035">
    <property type="entry name" value="HTHGNTR"/>
</dbReference>
<dbReference type="CDD" id="cd00609">
    <property type="entry name" value="AAT_like"/>
    <property type="match status" value="1"/>
</dbReference>
<evidence type="ECO:0000259" key="6">
    <source>
        <dbReference type="PROSITE" id="PS50949"/>
    </source>
</evidence>
<dbReference type="GO" id="GO:0008483">
    <property type="term" value="F:transaminase activity"/>
    <property type="evidence" value="ECO:0007669"/>
    <property type="project" value="UniProtKB-KW"/>
</dbReference>
<dbReference type="EMBL" id="CP060394">
    <property type="protein sequence ID" value="QNI30551.1"/>
    <property type="molecule type" value="Genomic_DNA"/>
</dbReference>
<keyword evidence="4" id="KW-0238">DNA-binding</keyword>
<gene>
    <name evidence="7" type="ORF">H7849_15535</name>
</gene>
<dbReference type="SMART" id="SM00345">
    <property type="entry name" value="HTH_GNTR"/>
    <property type="match status" value="1"/>
</dbReference>
<evidence type="ECO:0000313" key="8">
    <source>
        <dbReference type="Proteomes" id="UP000515312"/>
    </source>
</evidence>
<dbReference type="Proteomes" id="UP000515312">
    <property type="component" value="Chromosome"/>
</dbReference>
<dbReference type="AlphaFoldDB" id="A0A7G8BDD1"/>
<dbReference type="Pfam" id="PF00155">
    <property type="entry name" value="Aminotran_1_2"/>
    <property type="match status" value="1"/>
</dbReference>
<evidence type="ECO:0000256" key="5">
    <source>
        <dbReference type="ARBA" id="ARBA00023163"/>
    </source>
</evidence>
<dbReference type="InterPro" id="IPR015421">
    <property type="entry name" value="PyrdxlP-dep_Trfase_major"/>
</dbReference>
<evidence type="ECO:0000256" key="4">
    <source>
        <dbReference type="ARBA" id="ARBA00023125"/>
    </source>
</evidence>
<dbReference type="PANTHER" id="PTHR46577">
    <property type="entry name" value="HTH-TYPE TRANSCRIPTIONAL REGULATORY PROTEIN GABR"/>
    <property type="match status" value="1"/>
</dbReference>
<keyword evidence="8" id="KW-1185">Reference proteome</keyword>
<dbReference type="CDD" id="cd07377">
    <property type="entry name" value="WHTH_GntR"/>
    <property type="match status" value="1"/>
</dbReference>
<accession>A0A7G8BDD1</accession>
<dbReference type="InterPro" id="IPR051446">
    <property type="entry name" value="HTH_trans_reg/aminotransferase"/>
</dbReference>
<dbReference type="InterPro" id="IPR015424">
    <property type="entry name" value="PyrdxlP-dep_Trfase"/>
</dbReference>
<keyword evidence="5" id="KW-0804">Transcription</keyword>
<dbReference type="Pfam" id="PF00392">
    <property type="entry name" value="GntR"/>
    <property type="match status" value="1"/>
</dbReference>
<dbReference type="Gene3D" id="3.40.640.10">
    <property type="entry name" value="Type I PLP-dependent aspartate aminotransferase-like (Major domain)"/>
    <property type="match status" value="1"/>
</dbReference>
<dbReference type="PROSITE" id="PS50949">
    <property type="entry name" value="HTH_GNTR"/>
    <property type="match status" value="1"/>
</dbReference>
<keyword evidence="3" id="KW-0805">Transcription regulation</keyword>
<evidence type="ECO:0000256" key="1">
    <source>
        <dbReference type="ARBA" id="ARBA00005384"/>
    </source>
</evidence>
<proteinExistence type="inferred from homology"/>